<evidence type="ECO:0000313" key="3">
    <source>
        <dbReference type="EMBL" id="GJT60987.1"/>
    </source>
</evidence>
<feature type="compositionally biased region" description="Polar residues" evidence="1">
    <location>
        <begin position="18"/>
        <end position="28"/>
    </location>
</feature>
<protein>
    <submittedName>
        <fullName evidence="3">Retrotransposon protein, putative, ty1-copia subclass</fullName>
    </submittedName>
</protein>
<accession>A0ABQ5FE25</accession>
<reference evidence="3" key="2">
    <citation type="submission" date="2022-01" db="EMBL/GenBank/DDBJ databases">
        <authorList>
            <person name="Yamashiro T."/>
            <person name="Shiraishi A."/>
            <person name="Satake H."/>
            <person name="Nakayama K."/>
        </authorList>
    </citation>
    <scope>NUCLEOTIDE SEQUENCE</scope>
</reference>
<dbReference type="EMBL" id="BQNB010017249">
    <property type="protein sequence ID" value="GJT60987.1"/>
    <property type="molecule type" value="Genomic_DNA"/>
</dbReference>
<organism evidence="3 4">
    <name type="scientific">Tanacetum coccineum</name>
    <dbReference type="NCBI Taxonomy" id="301880"/>
    <lineage>
        <taxon>Eukaryota</taxon>
        <taxon>Viridiplantae</taxon>
        <taxon>Streptophyta</taxon>
        <taxon>Embryophyta</taxon>
        <taxon>Tracheophyta</taxon>
        <taxon>Spermatophyta</taxon>
        <taxon>Magnoliopsida</taxon>
        <taxon>eudicotyledons</taxon>
        <taxon>Gunneridae</taxon>
        <taxon>Pentapetalae</taxon>
        <taxon>asterids</taxon>
        <taxon>campanulids</taxon>
        <taxon>Asterales</taxon>
        <taxon>Asteraceae</taxon>
        <taxon>Asteroideae</taxon>
        <taxon>Anthemideae</taxon>
        <taxon>Anthemidinae</taxon>
        <taxon>Tanacetum</taxon>
    </lineage>
</organism>
<proteinExistence type="predicted"/>
<reference evidence="3" key="1">
    <citation type="journal article" date="2022" name="Int. J. Mol. Sci.">
        <title>Draft Genome of Tanacetum Coccineum: Genomic Comparison of Closely Related Tanacetum-Family Plants.</title>
        <authorList>
            <person name="Yamashiro T."/>
            <person name="Shiraishi A."/>
            <person name="Nakayama K."/>
            <person name="Satake H."/>
        </authorList>
    </citation>
    <scope>NUCLEOTIDE SEQUENCE</scope>
</reference>
<dbReference type="Pfam" id="PF07727">
    <property type="entry name" value="RVT_2"/>
    <property type="match status" value="1"/>
</dbReference>
<evidence type="ECO:0000313" key="4">
    <source>
        <dbReference type="Proteomes" id="UP001151760"/>
    </source>
</evidence>
<gene>
    <name evidence="3" type="ORF">Tco_1004520</name>
</gene>
<sequence>MDSCHWRARKWDTHDTSSSDVSKSTIQSTGQVGLPRVTTGVGHVASDMSAGKIAKASLEPRTSKLLCWGRLASSVRLLRGRDLYLVYFFDRGLPLISLVDLLPNCKTIVSKWLFKKKTDMDGNIHIKAISILIAIAAYYDYEIWQMDVKTAFLNGYLNEDGYMVQPKGFVNPKHPRRICKL</sequence>
<evidence type="ECO:0000259" key="2">
    <source>
        <dbReference type="Pfam" id="PF07727"/>
    </source>
</evidence>
<comment type="caution">
    <text evidence="3">The sequence shown here is derived from an EMBL/GenBank/DDBJ whole genome shotgun (WGS) entry which is preliminary data.</text>
</comment>
<dbReference type="InterPro" id="IPR013103">
    <property type="entry name" value="RVT_2"/>
</dbReference>
<feature type="region of interest" description="Disordered" evidence="1">
    <location>
        <begin position="1"/>
        <end position="28"/>
    </location>
</feature>
<feature type="domain" description="Reverse transcriptase Ty1/copia-type" evidence="2">
    <location>
        <begin position="124"/>
        <end position="181"/>
    </location>
</feature>
<name>A0ABQ5FE25_9ASTR</name>
<dbReference type="Proteomes" id="UP001151760">
    <property type="component" value="Unassembled WGS sequence"/>
</dbReference>
<evidence type="ECO:0000256" key="1">
    <source>
        <dbReference type="SAM" id="MobiDB-lite"/>
    </source>
</evidence>
<keyword evidence="4" id="KW-1185">Reference proteome</keyword>